<accession>A0A7C8IT49</accession>
<evidence type="ECO:0000256" key="1">
    <source>
        <dbReference type="SAM" id="SignalP"/>
    </source>
</evidence>
<evidence type="ECO:0000313" key="4">
    <source>
        <dbReference type="Proteomes" id="UP000481858"/>
    </source>
</evidence>
<dbReference type="PANTHER" id="PTHR43662:SF2">
    <property type="entry name" value="DUF1996 DOMAIN-CONTAINING PROTEIN"/>
    <property type="match status" value="1"/>
</dbReference>
<dbReference type="InParanoid" id="A0A7C8IT49"/>
<dbReference type="PANTHER" id="PTHR43662">
    <property type="match status" value="1"/>
</dbReference>
<comment type="caution">
    <text evidence="3">The sequence shown here is derived from an EMBL/GenBank/DDBJ whole genome shotgun (WGS) entry which is preliminary data.</text>
</comment>
<sequence>MLWITFAATTIALSAQHASAQGRLLRFVCSQLVIERIDPLVSPGVVPSPHVHQVVGGNSFNATMDPTQLDPATTSTCTTCSYAEDFSNYWTANLYFKSPENGTFKRVPQMPNPTCCQQNGGLTIYYMSPFSGNQKVTAFKPGFRMLAGDPAIRTTTGKDPGICHRCLGASNGFQPCDRTDSSELPSKPCPQGVRSSIIFPTCWDDVNVSYITSMGIFPPCYLYELSKPWVIFYRICSGGNCLAGASCPSTHPVRVPGVMYEIYWDTSQFNDPKYFPAGSQPFVYSFGDGLGHGQHGDYLFGWKGDALQRGMDALSGRDCANEKCSALKSQSYEDAMACTKNSVVDEDVGLDGWIPTLPGGVPVTY</sequence>
<dbReference type="InterPro" id="IPR018535">
    <property type="entry name" value="DUF1996"/>
</dbReference>
<reference evidence="3 4" key="1">
    <citation type="submission" date="2019-12" db="EMBL/GenBank/DDBJ databases">
        <title>Draft genome sequence of the ascomycete Xylaria multiplex DSM 110363.</title>
        <authorList>
            <person name="Buettner E."/>
            <person name="Kellner H."/>
        </authorList>
    </citation>
    <scope>NUCLEOTIDE SEQUENCE [LARGE SCALE GENOMIC DNA]</scope>
    <source>
        <strain evidence="3 4">DSM 110363</strain>
    </source>
</reference>
<proteinExistence type="predicted"/>
<feature type="chain" id="PRO_5028870596" description="DUF1996 domain-containing protein" evidence="1">
    <location>
        <begin position="21"/>
        <end position="365"/>
    </location>
</feature>
<protein>
    <recommendedName>
        <fullName evidence="2">DUF1996 domain-containing protein</fullName>
    </recommendedName>
</protein>
<keyword evidence="4" id="KW-1185">Reference proteome</keyword>
<evidence type="ECO:0000259" key="2">
    <source>
        <dbReference type="Pfam" id="PF09362"/>
    </source>
</evidence>
<dbReference type="OrthoDB" id="74764at2759"/>
<keyword evidence="1" id="KW-0732">Signal</keyword>
<dbReference type="EMBL" id="WUBL01000039">
    <property type="protein sequence ID" value="KAF2969223.1"/>
    <property type="molecule type" value="Genomic_DNA"/>
</dbReference>
<evidence type="ECO:0000313" key="3">
    <source>
        <dbReference type="EMBL" id="KAF2969223.1"/>
    </source>
</evidence>
<dbReference type="Proteomes" id="UP000481858">
    <property type="component" value="Unassembled WGS sequence"/>
</dbReference>
<organism evidence="3 4">
    <name type="scientific">Xylaria multiplex</name>
    <dbReference type="NCBI Taxonomy" id="323545"/>
    <lineage>
        <taxon>Eukaryota</taxon>
        <taxon>Fungi</taxon>
        <taxon>Dikarya</taxon>
        <taxon>Ascomycota</taxon>
        <taxon>Pezizomycotina</taxon>
        <taxon>Sordariomycetes</taxon>
        <taxon>Xylariomycetidae</taxon>
        <taxon>Xylariales</taxon>
        <taxon>Xylariaceae</taxon>
        <taxon>Xylaria</taxon>
    </lineage>
</organism>
<dbReference type="AlphaFoldDB" id="A0A7C8IT49"/>
<gene>
    <name evidence="3" type="ORF">GQX73_g4310</name>
</gene>
<feature type="signal peptide" evidence="1">
    <location>
        <begin position="1"/>
        <end position="20"/>
    </location>
</feature>
<dbReference type="Pfam" id="PF09362">
    <property type="entry name" value="DUF1996"/>
    <property type="match status" value="1"/>
</dbReference>
<feature type="domain" description="DUF1996" evidence="2">
    <location>
        <begin position="38"/>
        <end position="302"/>
    </location>
</feature>
<name>A0A7C8IT49_9PEZI</name>